<evidence type="ECO:0000313" key="25">
    <source>
        <dbReference type="Proteomes" id="UP000257587"/>
    </source>
</evidence>
<dbReference type="PANTHER" id="PTHR23517">
    <property type="entry name" value="RESISTANCE PROTEIN MDTM, PUTATIVE-RELATED-RELATED"/>
    <property type="match status" value="1"/>
</dbReference>
<dbReference type="EMBL" id="PCFF01000017">
    <property type="protein sequence ID" value="PVU61619.1"/>
    <property type="molecule type" value="Genomic_DNA"/>
</dbReference>
<evidence type="ECO:0000313" key="28">
    <source>
        <dbReference type="Proteomes" id="UP000439817"/>
    </source>
</evidence>
<evidence type="ECO:0000313" key="29">
    <source>
        <dbReference type="Proteomes" id="UP000485085"/>
    </source>
</evidence>
<comment type="subcellular location">
    <subcellularLocation>
        <location evidence="1 10">Cell inner membrane</location>
        <topology evidence="1 10">Multi-pass membrane protein</topology>
    </subcellularLocation>
</comment>
<name>A0A060VK52_KLEPN</name>
<keyword evidence="4 10" id="KW-0997">Cell inner membrane</keyword>
<keyword evidence="7 10" id="KW-0653">Protein transport</keyword>
<reference evidence="21 27" key="7">
    <citation type="submission" date="2019-03" db="EMBL/GenBank/DDBJ databases">
        <title>Multidrug-Resistant Klebsiella pneumoniae Clinical Bloodstream Isolates in Shanghai, China.</title>
        <authorList>
            <person name="Wang S."/>
        </authorList>
    </citation>
    <scope>NUCLEOTIDE SEQUENCE [LARGE SCALE GENOMIC DNA]</scope>
    <source>
        <strain evidence="21 27">RJ1071</strain>
    </source>
</reference>
<evidence type="ECO:0000256" key="7">
    <source>
        <dbReference type="ARBA" id="ARBA00022927"/>
    </source>
</evidence>
<evidence type="ECO:0000256" key="3">
    <source>
        <dbReference type="ARBA" id="ARBA00022475"/>
    </source>
</evidence>
<comment type="function">
    <text evidence="10">Probable proton-dependent permease that transports dipeptides.</text>
</comment>
<dbReference type="InterPro" id="IPR005279">
    <property type="entry name" value="Dipep/tripep_permease"/>
</dbReference>
<evidence type="ECO:0000313" key="18">
    <source>
        <dbReference type="EMBL" id="RDT96507.1"/>
    </source>
</evidence>
<dbReference type="HAMAP" id="MF_01880">
    <property type="entry name" value="PTR2_DtpD_subfam"/>
    <property type="match status" value="1"/>
</dbReference>
<dbReference type="Proteomes" id="UP001244490">
    <property type="component" value="Unassembled WGS sequence"/>
</dbReference>
<reference evidence="13 29" key="8">
    <citation type="submission" date="2019-11" db="EMBL/GenBank/DDBJ databases">
        <title>Emergence of a novel subclone of carbapenem-resistant Klebsiella pneumoniae ST11 with enhanced virulence and transmissibility: a molecular epidemiological, clinical, genomic study.</title>
        <authorList>
            <person name="Zhou K."/>
        </authorList>
    </citation>
    <scope>NUCLEOTIDE SEQUENCE [LARGE SCALE GENOMIC DNA]</scope>
    <source>
        <strain evidence="13 29">KP_38044</strain>
    </source>
</reference>
<dbReference type="EMBL" id="SMTN01000003">
    <property type="protein sequence ID" value="TDK05623.1"/>
    <property type="molecule type" value="Genomic_DNA"/>
</dbReference>
<evidence type="ECO:0000256" key="10">
    <source>
        <dbReference type="HAMAP-Rule" id="MF_01880"/>
    </source>
</evidence>
<evidence type="ECO:0000313" key="21">
    <source>
        <dbReference type="EMBL" id="TDK05623.1"/>
    </source>
</evidence>
<keyword evidence="9 10" id="KW-0472">Membrane</keyword>
<evidence type="ECO:0000313" key="27">
    <source>
        <dbReference type="Proteomes" id="UP000294951"/>
    </source>
</evidence>
<evidence type="ECO:0000313" key="17">
    <source>
        <dbReference type="EMBL" id="RBZ23395.1"/>
    </source>
</evidence>
<dbReference type="SMR" id="A0A060VK52"/>
<keyword evidence="6 10" id="KW-0571">Peptide transport</keyword>
<proteinExistence type="inferred from homology"/>
<dbReference type="AlphaFoldDB" id="A0A060VK52"/>
<organism evidence="20 25">
    <name type="scientific">Klebsiella pneumoniae</name>
    <dbReference type="NCBI Taxonomy" id="573"/>
    <lineage>
        <taxon>Bacteria</taxon>
        <taxon>Pseudomonadati</taxon>
        <taxon>Pseudomonadota</taxon>
        <taxon>Gammaproteobacteria</taxon>
        <taxon>Enterobacterales</taxon>
        <taxon>Enterobacteriaceae</taxon>
        <taxon>Klebsiella/Raoultella group</taxon>
        <taxon>Klebsiella</taxon>
        <taxon>Klebsiella pneumoniae complex</taxon>
    </lineage>
</organism>
<feature type="transmembrane region" description="Helical" evidence="10">
    <location>
        <begin position="237"/>
        <end position="255"/>
    </location>
</feature>
<dbReference type="GO" id="GO:0015333">
    <property type="term" value="F:peptide:proton symporter activity"/>
    <property type="evidence" value="ECO:0007669"/>
    <property type="project" value="UniProtKB-UniRule"/>
</dbReference>
<evidence type="ECO:0000256" key="9">
    <source>
        <dbReference type="ARBA" id="ARBA00023136"/>
    </source>
</evidence>
<dbReference type="InterPro" id="IPR023777">
    <property type="entry name" value="AA/pep_transptr_DtpD"/>
</dbReference>
<dbReference type="InterPro" id="IPR036259">
    <property type="entry name" value="MFS_trans_sf"/>
</dbReference>
<evidence type="ECO:0000256" key="6">
    <source>
        <dbReference type="ARBA" id="ARBA00022856"/>
    </source>
</evidence>
<dbReference type="Proteomes" id="UP000254657">
    <property type="component" value="Unassembled WGS sequence"/>
</dbReference>
<dbReference type="InterPro" id="IPR050171">
    <property type="entry name" value="MFS_Transporters"/>
</dbReference>
<feature type="transmembrane region" description="Helical" evidence="10">
    <location>
        <begin position="168"/>
        <end position="187"/>
    </location>
</feature>
<sequence>MQTTSSQPRAIYYVVALQIWEYFSFYGMRALLILYLTNQLKYDDNHAYALFSAYCSLVYVTPILGGYLADKLLGNRMAVMLGALLMAIGHLVLGASETAPLFLYLSLAIIVCGYGLFKSNVSCLLGELYEPADPRRDGGFSLMYAAGNIGSIIAPIACGYVQEEYSWAMGFALAAIGMVAGLVIFLCGNRHFQHTAGVNRQALCARRFLLPNWGWLLVLLVTAPLLIAVLFWQEWSVYALIVATAIGLAVLARIYLRAETDKQRKDLRLIVVLTAFSLLFWAFAQQGGSSISLYIDRFVNRHIMSYEVPTAMFQSINAFAVMLCGMVLAWLVKESVNGNRTVRIWGKFALGLGLMSAGFCILTLSARWSAAYGQSSMPLMVLGLAVMGFAELFIDPVAMSQITRIEIPGVTGVLTGIYMLLSGAIANYLAGVIADQTSQASFDAAGAVNYSIDAYITVFSQITWGALACVGVVLVIWLYHSLKVRTRRLAVE</sequence>
<dbReference type="Proteomes" id="UP000253559">
    <property type="component" value="Unassembled WGS sequence"/>
</dbReference>
<dbReference type="PROSITE" id="PS50850">
    <property type="entry name" value="MFS"/>
    <property type="match status" value="1"/>
</dbReference>
<dbReference type="PANTHER" id="PTHR23517:SF15">
    <property type="entry name" value="PROTON-DEPENDENT OLIGOPEPTIDE FAMILY TRANSPORT PROTEIN"/>
    <property type="match status" value="1"/>
</dbReference>
<dbReference type="Proteomes" id="UP000294951">
    <property type="component" value="Unassembled WGS sequence"/>
</dbReference>
<dbReference type="Proteomes" id="UP000251721">
    <property type="component" value="Unassembled WGS sequence"/>
</dbReference>
<accession>A0A060VK52</accession>
<feature type="transmembrane region" description="Helical" evidence="10">
    <location>
        <begin position="267"/>
        <end position="284"/>
    </location>
</feature>
<dbReference type="EMBL" id="QOHW01000007">
    <property type="protein sequence ID" value="RBZ23395.1"/>
    <property type="molecule type" value="Genomic_DNA"/>
</dbReference>
<reference evidence="16 30" key="10">
    <citation type="submission" date="2020-12" db="EMBL/GenBank/DDBJ databases">
        <title>The complete genome of Klebsiella pneumoniae strain 090374.</title>
        <authorList>
            <person name="Wei L."/>
            <person name="Wen H."/>
            <person name="Liu L."/>
            <person name="Feng Y."/>
            <person name="Zong Z."/>
        </authorList>
    </citation>
    <scope>NUCLEOTIDE SEQUENCE [LARGE SCALE GENOMIC DNA]</scope>
    <source>
        <strain evidence="16 30">WCHKP090374</strain>
    </source>
</reference>
<evidence type="ECO:0000256" key="1">
    <source>
        <dbReference type="ARBA" id="ARBA00004429"/>
    </source>
</evidence>
<dbReference type="FunFam" id="1.20.1250.20:FF:000035">
    <property type="entry name" value="Dipeptide permease D"/>
    <property type="match status" value="1"/>
</dbReference>
<dbReference type="Proteomes" id="UP000282433">
    <property type="component" value="Chromosome"/>
</dbReference>
<evidence type="ECO:0000313" key="23">
    <source>
        <dbReference type="Proteomes" id="UP000245817"/>
    </source>
</evidence>
<dbReference type="EMBL" id="CP063008">
    <property type="protein sequence ID" value="QOU50396.1"/>
    <property type="molecule type" value="Genomic_DNA"/>
</dbReference>
<dbReference type="Pfam" id="PF00854">
    <property type="entry name" value="PTR2"/>
    <property type="match status" value="1"/>
</dbReference>
<evidence type="ECO:0000256" key="5">
    <source>
        <dbReference type="ARBA" id="ARBA00022692"/>
    </source>
</evidence>
<dbReference type="PROSITE" id="PS01022">
    <property type="entry name" value="PTR2_1"/>
    <property type="match status" value="1"/>
</dbReference>
<evidence type="ECO:0000313" key="24">
    <source>
        <dbReference type="Proteomes" id="UP000251721"/>
    </source>
</evidence>
<dbReference type="Proteomes" id="UP000532829">
    <property type="component" value="Chromosome"/>
</dbReference>
<evidence type="ECO:0000313" key="13">
    <source>
        <dbReference type="EMBL" id="MUA39282.1"/>
    </source>
</evidence>
<dbReference type="OMA" id="LCHTKNL"/>
<feature type="transmembrane region" description="Helical" evidence="10">
    <location>
        <begin position="12"/>
        <end position="36"/>
    </location>
</feature>
<keyword evidence="8 10" id="KW-1133">Transmembrane helix</keyword>
<keyword evidence="2 10" id="KW-0813">Transport</keyword>
<dbReference type="NCBIfam" id="NF012006">
    <property type="entry name" value="PRK15462.1"/>
    <property type="match status" value="1"/>
</dbReference>
<evidence type="ECO:0000313" key="22">
    <source>
        <dbReference type="EMBL" id="VEB06589.1"/>
    </source>
</evidence>
<dbReference type="NCBIfam" id="TIGR00924">
    <property type="entry name" value="yjdL_sub1_fam"/>
    <property type="match status" value="1"/>
</dbReference>
<evidence type="ECO:0000313" key="16">
    <source>
        <dbReference type="EMBL" id="QQL35217.1"/>
    </source>
</evidence>
<evidence type="ECO:0000313" key="30">
    <source>
        <dbReference type="Proteomes" id="UP000532829"/>
    </source>
</evidence>
<feature type="transmembrane region" description="Helical" evidence="10">
    <location>
        <begin position="208"/>
        <end position="231"/>
    </location>
</feature>
<dbReference type="InterPro" id="IPR000109">
    <property type="entry name" value="POT_fam"/>
</dbReference>
<evidence type="ECO:0000259" key="11">
    <source>
        <dbReference type="PROSITE" id="PS50850"/>
    </source>
</evidence>
<keyword evidence="5 10" id="KW-0812">Transmembrane</keyword>
<dbReference type="GO" id="GO:0071916">
    <property type="term" value="F:dipeptide transmembrane transporter activity"/>
    <property type="evidence" value="ECO:0007669"/>
    <property type="project" value="UniProtKB-UniRule"/>
</dbReference>
<feature type="transmembrane region" description="Helical" evidence="10">
    <location>
        <begin position="311"/>
        <end position="332"/>
    </location>
</feature>
<dbReference type="PROSITE" id="PS01023">
    <property type="entry name" value="PTR2_2"/>
    <property type="match status" value="1"/>
</dbReference>
<dbReference type="InterPro" id="IPR020846">
    <property type="entry name" value="MFS_dom"/>
</dbReference>
<evidence type="ECO:0000256" key="8">
    <source>
        <dbReference type="ARBA" id="ARBA00022989"/>
    </source>
</evidence>
<feature type="transmembrane region" description="Helical" evidence="10">
    <location>
        <begin position="454"/>
        <end position="479"/>
    </location>
</feature>
<dbReference type="EMBL" id="QRCF01000002">
    <property type="protein sequence ID" value="RDT96507.1"/>
    <property type="molecule type" value="Genomic_DNA"/>
</dbReference>
<evidence type="ECO:0000313" key="15">
    <source>
        <dbReference type="EMBL" id="QOU50396.1"/>
    </source>
</evidence>
<reference evidence="17" key="4">
    <citation type="submission" date="2018-07" db="EMBL/GenBank/DDBJ databases">
        <authorList>
            <person name="Martins R.C."/>
            <person name="Perdigao-Neto L.V."/>
            <person name="Costa S.F."/>
            <person name="Levin A.S.S."/>
        </authorList>
    </citation>
    <scope>NUCLEOTIDE SEQUENCE</scope>
    <source>
        <strain evidence="17">BC_5001</strain>
    </source>
</reference>
<feature type="transmembrane region" description="Helical" evidence="10">
    <location>
        <begin position="101"/>
        <end position="117"/>
    </location>
</feature>
<dbReference type="EMBL" id="UAWQ01000006">
    <property type="protein sequence ID" value="SQC41784.1"/>
    <property type="molecule type" value="Genomic_DNA"/>
</dbReference>
<dbReference type="InterPro" id="IPR018456">
    <property type="entry name" value="PTR2_symporter_CS"/>
</dbReference>
<feature type="transmembrane region" description="Helical" evidence="10">
    <location>
        <begin position="344"/>
        <end position="365"/>
    </location>
</feature>
<reference evidence="14 23" key="1">
    <citation type="submission" date="2017-09" db="EMBL/GenBank/DDBJ databases">
        <title>Molecular Epidemiology of Livestock-Associated Methicillin Resistant Staphylococcus aureus (LA-MRSA) and Extended-Spectrum Beta-Lactamase (ESBL)-Producing Enterobacteriaceae in Pigs and Exposed Workers in Cameroon and South Africa.</title>
        <authorList>
            <person name="Founou L."/>
            <person name="Founou R.C."/>
            <person name="Allam M."/>
            <person name="Ismail A."/>
            <person name="Essack S.Y."/>
        </authorList>
    </citation>
    <scope>NUCLEOTIDE SEQUENCE [LARGE SCALE GENOMIC DNA]</scope>
    <source>
        <strain evidence="14 23">HH516E4IA</strain>
    </source>
</reference>
<dbReference type="KEGG" id="kpb:FH42_24640"/>
<evidence type="ECO:0000256" key="4">
    <source>
        <dbReference type="ARBA" id="ARBA00022519"/>
    </source>
</evidence>
<feature type="domain" description="Major facilitator superfamily (MFS) profile" evidence="11">
    <location>
        <begin position="10"/>
        <end position="483"/>
    </location>
</feature>
<gene>
    <name evidence="10 20" type="primary">dtpD</name>
    <name evidence="14" type="ORF">CP554_16235</name>
    <name evidence="17" type="ORF">DM078_12180</name>
    <name evidence="18" type="ORF">DW286_02660</name>
    <name evidence="21" type="ORF">E1814_04425</name>
    <name evidence="15" type="ORF">GJJ08_018870</name>
    <name evidence="13" type="ORF">GNF00_05415</name>
    <name evidence="16" type="ORF">H3G96_008425</name>
    <name evidence="19" type="ORF">NCTC13465_01038</name>
    <name evidence="22" type="ORF">NCTC13635_06124</name>
    <name evidence="12" type="ORF">Q6294_13740</name>
    <name evidence="20" type="ORF">SAMEA3499874_00156</name>
</gene>
<dbReference type="GO" id="GO:0005886">
    <property type="term" value="C:plasma membrane"/>
    <property type="evidence" value="ECO:0007669"/>
    <property type="project" value="UniProtKB-SubCell"/>
</dbReference>
<reference evidence="12" key="11">
    <citation type="submission" date="2023-07" db="EMBL/GenBank/DDBJ databases">
        <authorList>
            <person name="Peng Z."/>
        </authorList>
    </citation>
    <scope>NUCLEOTIDE SEQUENCE</scope>
    <source>
        <strain evidence="12">KP219</strain>
    </source>
</reference>
<reference evidence="19 24" key="2">
    <citation type="submission" date="2018-06" db="EMBL/GenBank/DDBJ databases">
        <authorList>
            <consortium name="Pathogen Informatics"/>
            <person name="Doyle S."/>
        </authorList>
    </citation>
    <scope>NUCLEOTIDE SEQUENCE [LARGE SCALE GENOMIC DNA]</scope>
    <source>
        <strain evidence="19 24">NCTC13465</strain>
    </source>
</reference>
<comment type="similarity">
    <text evidence="10">Belongs to the major facilitator superfamily. Proton-dependent oligopeptide transporter (POT/PTR) (TC 2.A.17) family. DtpD subfamily.</text>
</comment>
<dbReference type="Proteomes" id="UP000245817">
    <property type="component" value="Unassembled WGS sequence"/>
</dbReference>
<dbReference type="CDD" id="cd17346">
    <property type="entry name" value="MFS_DtpA_like"/>
    <property type="match status" value="1"/>
</dbReference>
<reference evidence="17" key="5">
    <citation type="submission" date="2018-08" db="EMBL/GenBank/DDBJ databases">
        <title>Klebsiella pneumoniae genome sequencing and assembly.</title>
        <authorList>
            <person name="Martins R.C.R."/>
            <person name="Perdigao-Neto L.V."/>
            <person name="Costa S.F."/>
            <person name="Levin A.S.S."/>
        </authorList>
    </citation>
    <scope>NUCLEOTIDE SEQUENCE</scope>
    <source>
        <strain evidence="17">BC_5001</strain>
    </source>
</reference>
<evidence type="ECO:0000313" key="19">
    <source>
        <dbReference type="EMBL" id="SQC41784.1"/>
    </source>
</evidence>
<dbReference type="EMBL" id="CP066534">
    <property type="protein sequence ID" value="QQL35217.1"/>
    <property type="molecule type" value="Genomic_DNA"/>
</dbReference>
<feature type="transmembrane region" description="Helical" evidence="10">
    <location>
        <begin position="76"/>
        <end position="95"/>
    </location>
</feature>
<evidence type="ECO:0000256" key="2">
    <source>
        <dbReference type="ARBA" id="ARBA00022448"/>
    </source>
</evidence>
<dbReference type="EMBL" id="UKAW01000001">
    <property type="protein sequence ID" value="SXG08716.1"/>
    <property type="molecule type" value="Genomic_DNA"/>
</dbReference>
<dbReference type="Proteomes" id="UP000257587">
    <property type="component" value="Unassembled WGS sequence"/>
</dbReference>
<dbReference type="RefSeq" id="WP_004199663.1">
    <property type="nucleotide sequence ID" value="NZ_AP018671.1"/>
</dbReference>
<evidence type="ECO:0000313" key="12">
    <source>
        <dbReference type="EMBL" id="MDP0968087.1"/>
    </source>
</evidence>
<dbReference type="EMBL" id="JAUUIA010000010">
    <property type="protein sequence ID" value="MDP0968087.1"/>
    <property type="molecule type" value="Genomic_DNA"/>
</dbReference>
<evidence type="ECO:0000313" key="26">
    <source>
        <dbReference type="Proteomes" id="UP000282433"/>
    </source>
</evidence>
<evidence type="ECO:0000313" key="20">
    <source>
        <dbReference type="EMBL" id="SXG08716.1"/>
    </source>
</evidence>
<dbReference type="Proteomes" id="UP000485085">
    <property type="component" value="Unassembled WGS sequence"/>
</dbReference>
<dbReference type="EMBL" id="LR134162">
    <property type="protein sequence ID" value="VEB06589.1"/>
    <property type="molecule type" value="Genomic_DNA"/>
</dbReference>
<dbReference type="EMBL" id="WNPO01000009">
    <property type="protein sequence ID" value="MUA39282.1"/>
    <property type="molecule type" value="Genomic_DNA"/>
</dbReference>
<feature type="transmembrane region" description="Helical" evidence="10">
    <location>
        <begin position="138"/>
        <end position="162"/>
    </location>
</feature>
<keyword evidence="3 10" id="KW-1003">Cell membrane</keyword>
<feature type="transmembrane region" description="Helical" evidence="10">
    <location>
        <begin position="48"/>
        <end position="69"/>
    </location>
</feature>
<dbReference type="GO" id="GO:0015031">
    <property type="term" value="P:protein transport"/>
    <property type="evidence" value="ECO:0007669"/>
    <property type="project" value="UniProtKB-KW"/>
</dbReference>
<reference evidence="18" key="3">
    <citation type="submission" date="2018-07" db="EMBL/GenBank/DDBJ databases">
        <title>Draft genome sequence of Klebsiella pneumoniae K293.</title>
        <authorList>
            <person name="He F."/>
        </authorList>
    </citation>
    <scope>NUCLEOTIDE SEQUENCE</scope>
    <source>
        <strain evidence="18">K293</strain>
    </source>
</reference>
<feature type="transmembrane region" description="Helical" evidence="10">
    <location>
        <begin position="410"/>
        <end position="434"/>
    </location>
</feature>
<dbReference type="Gene3D" id="1.20.1250.20">
    <property type="entry name" value="MFS general substrate transporter like domains"/>
    <property type="match status" value="1"/>
</dbReference>
<dbReference type="Proteomes" id="UP000439817">
    <property type="component" value="Chromosome"/>
</dbReference>
<evidence type="ECO:0000313" key="14">
    <source>
        <dbReference type="EMBL" id="PVU61619.1"/>
    </source>
</evidence>
<reference evidence="20 25" key="6">
    <citation type="submission" date="2018-08" db="EMBL/GenBank/DDBJ databases">
        <authorList>
            <consortium name="Pathogen Informatics"/>
        </authorList>
    </citation>
    <scope>NUCLEOTIDE SEQUENCE [LARGE SCALE GENOMIC DNA]</scope>
    <source>
        <strain evidence="20 25">EuSCAPE_AT002</strain>
        <strain evidence="22 26">NCTC13635</strain>
    </source>
</reference>
<dbReference type="SUPFAM" id="SSF103473">
    <property type="entry name" value="MFS general substrate transporter"/>
    <property type="match status" value="2"/>
</dbReference>
<feature type="transmembrane region" description="Helical" evidence="10">
    <location>
        <begin position="377"/>
        <end position="398"/>
    </location>
</feature>
<protein>
    <recommendedName>
        <fullName evidence="10">Dipeptide permease D</fullName>
    </recommendedName>
</protein>
<reference evidence="15 28" key="9">
    <citation type="journal article" date="2020" name="Antibiotics">
        <title>Molecular Typing, Characterization of Antimicrobial Resistance, Virulence Profiling and Analysis of Whole-Genome Sequence of Clinical Klebsiella pneumoniae Isolates.</title>
        <authorList>
            <person name="Shelenkov A."/>
            <person name="Mikhaylova Y."/>
            <person name="Yanushevich Y."/>
            <person name="Samoilov A."/>
            <person name="Petrova L."/>
            <person name="Fomina V."/>
            <person name="Gusarov V."/>
            <person name="Zamyatin M."/>
            <person name="Shagin D."/>
            <person name="Akimkin V."/>
        </authorList>
    </citation>
    <scope>NUCLEOTIDE SEQUENCE [LARGE SCALE GENOMIC DNA]</scope>
    <source>
        <strain evidence="15 28">CriePir120</strain>
    </source>
</reference>